<evidence type="ECO:0008006" key="3">
    <source>
        <dbReference type="Google" id="ProtNLM"/>
    </source>
</evidence>
<evidence type="ECO:0000313" key="2">
    <source>
        <dbReference type="Proteomes" id="UP001280121"/>
    </source>
</evidence>
<dbReference type="EMBL" id="JANJYI010000007">
    <property type="protein sequence ID" value="KAK2640821.1"/>
    <property type="molecule type" value="Genomic_DNA"/>
</dbReference>
<comment type="caution">
    <text evidence="1">The sequence shown here is derived from an EMBL/GenBank/DDBJ whole genome shotgun (WGS) entry which is preliminary data.</text>
</comment>
<keyword evidence="2" id="KW-1185">Reference proteome</keyword>
<accession>A0AAD9TRZ0</accession>
<proteinExistence type="predicted"/>
<reference evidence="1" key="1">
    <citation type="journal article" date="2023" name="Plant J.">
        <title>Genome sequences and population genomics provide insights into the demographic history, inbreeding, and mutation load of two 'living fossil' tree species of Dipteronia.</title>
        <authorList>
            <person name="Feng Y."/>
            <person name="Comes H.P."/>
            <person name="Chen J."/>
            <person name="Zhu S."/>
            <person name="Lu R."/>
            <person name="Zhang X."/>
            <person name="Li P."/>
            <person name="Qiu J."/>
            <person name="Olsen K.M."/>
            <person name="Qiu Y."/>
        </authorList>
    </citation>
    <scope>NUCLEOTIDE SEQUENCE</scope>
    <source>
        <strain evidence="1">KIB01</strain>
    </source>
</reference>
<gene>
    <name evidence="1" type="ORF">Ddye_022584</name>
</gene>
<dbReference type="PANTHER" id="PTHR33116">
    <property type="entry name" value="REVERSE TRANSCRIPTASE ZINC-BINDING DOMAIN-CONTAINING PROTEIN-RELATED-RELATED"/>
    <property type="match status" value="1"/>
</dbReference>
<evidence type="ECO:0000313" key="1">
    <source>
        <dbReference type="EMBL" id="KAK2640821.1"/>
    </source>
</evidence>
<name>A0AAD9TRZ0_9ROSI</name>
<dbReference type="PANTHER" id="PTHR33116:SF86">
    <property type="entry name" value="REVERSE TRANSCRIPTASE DOMAIN-CONTAINING PROTEIN"/>
    <property type="match status" value="1"/>
</dbReference>
<protein>
    <recommendedName>
        <fullName evidence="3">Reverse transcriptase domain-containing protein</fullName>
    </recommendedName>
</protein>
<sequence length="139" mass="15763">MTGIQCNRAGPNISYLFFADDSLLFSLAIEIDCKTISVVLDDYAKEFGHVINFNKSSIYVSKAIKRSEGRALADMVGIKFVECHEQYLGLPCFSGRKKKHLFVDIRDRVWNKIKGWYFKLFSASGNEDLVKAILQVIST</sequence>
<organism evidence="1 2">
    <name type="scientific">Dipteronia dyeriana</name>
    <dbReference type="NCBI Taxonomy" id="168575"/>
    <lineage>
        <taxon>Eukaryota</taxon>
        <taxon>Viridiplantae</taxon>
        <taxon>Streptophyta</taxon>
        <taxon>Embryophyta</taxon>
        <taxon>Tracheophyta</taxon>
        <taxon>Spermatophyta</taxon>
        <taxon>Magnoliopsida</taxon>
        <taxon>eudicotyledons</taxon>
        <taxon>Gunneridae</taxon>
        <taxon>Pentapetalae</taxon>
        <taxon>rosids</taxon>
        <taxon>malvids</taxon>
        <taxon>Sapindales</taxon>
        <taxon>Sapindaceae</taxon>
        <taxon>Hippocastanoideae</taxon>
        <taxon>Acereae</taxon>
        <taxon>Dipteronia</taxon>
    </lineage>
</organism>
<dbReference type="Proteomes" id="UP001280121">
    <property type="component" value="Unassembled WGS sequence"/>
</dbReference>
<dbReference type="AlphaFoldDB" id="A0AAD9TRZ0"/>